<gene>
    <name evidence="2" type="ORF">SEVIR_6G058050v2</name>
</gene>
<reference evidence="2" key="1">
    <citation type="submission" date="2019-03" db="EMBL/GenBank/DDBJ databases">
        <title>WGS assembly of Setaria viridis.</title>
        <authorList>
            <person name="Huang P."/>
            <person name="Jenkins J."/>
            <person name="Grimwood J."/>
            <person name="Barry K."/>
            <person name="Healey A."/>
            <person name="Mamidi S."/>
            <person name="Sreedasyam A."/>
            <person name="Shu S."/>
            <person name="Feldman M."/>
            <person name="Wu J."/>
            <person name="Yu Y."/>
            <person name="Chen C."/>
            <person name="Johnson J."/>
            <person name="Rokhsar D."/>
            <person name="Baxter I."/>
            <person name="Schmutz J."/>
            <person name="Brutnell T."/>
            <person name="Kellogg E."/>
        </authorList>
    </citation>
    <scope>NUCLEOTIDE SEQUENCE [LARGE SCALE GENOMIC DNA]</scope>
</reference>
<keyword evidence="3" id="KW-1185">Reference proteome</keyword>
<name>A0A4U6U484_SETVI</name>
<proteinExistence type="predicted"/>
<evidence type="ECO:0000313" key="3">
    <source>
        <dbReference type="Proteomes" id="UP000298652"/>
    </source>
</evidence>
<dbReference type="Gramene" id="TKW08944">
    <property type="protein sequence ID" value="TKW08944"/>
    <property type="gene ID" value="SEVIR_6G058050v2"/>
</dbReference>
<feature type="signal peptide" evidence="1">
    <location>
        <begin position="1"/>
        <end position="18"/>
    </location>
</feature>
<dbReference type="Proteomes" id="UP000298652">
    <property type="component" value="Chromosome 6"/>
</dbReference>
<protein>
    <submittedName>
        <fullName evidence="2">Uncharacterized protein</fullName>
    </submittedName>
</protein>
<dbReference type="AlphaFoldDB" id="A0A4U6U484"/>
<sequence length="48" mass="5011">MVMATCFCLCAPVSKLWTFHGPVRLCCSAGFDCQGPAASWPISSAGSD</sequence>
<evidence type="ECO:0000256" key="1">
    <source>
        <dbReference type="SAM" id="SignalP"/>
    </source>
</evidence>
<keyword evidence="1" id="KW-0732">Signal</keyword>
<dbReference type="EMBL" id="CM016557">
    <property type="protein sequence ID" value="TKW08944.1"/>
    <property type="molecule type" value="Genomic_DNA"/>
</dbReference>
<organism evidence="2 3">
    <name type="scientific">Setaria viridis</name>
    <name type="common">Green bristlegrass</name>
    <name type="synonym">Setaria italica subsp. viridis</name>
    <dbReference type="NCBI Taxonomy" id="4556"/>
    <lineage>
        <taxon>Eukaryota</taxon>
        <taxon>Viridiplantae</taxon>
        <taxon>Streptophyta</taxon>
        <taxon>Embryophyta</taxon>
        <taxon>Tracheophyta</taxon>
        <taxon>Spermatophyta</taxon>
        <taxon>Magnoliopsida</taxon>
        <taxon>Liliopsida</taxon>
        <taxon>Poales</taxon>
        <taxon>Poaceae</taxon>
        <taxon>PACMAD clade</taxon>
        <taxon>Panicoideae</taxon>
        <taxon>Panicodae</taxon>
        <taxon>Paniceae</taxon>
        <taxon>Cenchrinae</taxon>
        <taxon>Setaria</taxon>
    </lineage>
</organism>
<feature type="chain" id="PRO_5020507723" evidence="1">
    <location>
        <begin position="19"/>
        <end position="48"/>
    </location>
</feature>
<accession>A0A4U6U484</accession>
<evidence type="ECO:0000313" key="2">
    <source>
        <dbReference type="EMBL" id="TKW08944.1"/>
    </source>
</evidence>